<reference evidence="3" key="1">
    <citation type="journal article" date="2020" name="Stud. Mycol.">
        <title>101 Dothideomycetes genomes: a test case for predicting lifestyles and emergence of pathogens.</title>
        <authorList>
            <person name="Haridas S."/>
            <person name="Albert R."/>
            <person name="Binder M."/>
            <person name="Bloem J."/>
            <person name="Labutti K."/>
            <person name="Salamov A."/>
            <person name="Andreopoulos B."/>
            <person name="Baker S."/>
            <person name="Barry K."/>
            <person name="Bills G."/>
            <person name="Bluhm B."/>
            <person name="Cannon C."/>
            <person name="Castanera R."/>
            <person name="Culley D."/>
            <person name="Daum C."/>
            <person name="Ezra D."/>
            <person name="Gonzalez J."/>
            <person name="Henrissat B."/>
            <person name="Kuo A."/>
            <person name="Liang C."/>
            <person name="Lipzen A."/>
            <person name="Lutzoni F."/>
            <person name="Magnuson J."/>
            <person name="Mondo S."/>
            <person name="Nolan M."/>
            <person name="Ohm R."/>
            <person name="Pangilinan J."/>
            <person name="Park H.-J."/>
            <person name="Ramirez L."/>
            <person name="Alfaro M."/>
            <person name="Sun H."/>
            <person name="Tritt A."/>
            <person name="Yoshinaga Y."/>
            <person name="Zwiers L.-H."/>
            <person name="Turgeon B."/>
            <person name="Goodwin S."/>
            <person name="Spatafora J."/>
            <person name="Crous P."/>
            <person name="Grigoriev I."/>
        </authorList>
    </citation>
    <scope>NUCLEOTIDE SEQUENCE</scope>
    <source>
        <strain evidence="3">CBS 121167</strain>
    </source>
</reference>
<dbReference type="InterPro" id="IPR011040">
    <property type="entry name" value="Sialidase"/>
</dbReference>
<feature type="domain" description="Sialidase" evidence="2">
    <location>
        <begin position="80"/>
        <end position="234"/>
    </location>
</feature>
<evidence type="ECO:0000313" key="4">
    <source>
        <dbReference type="Proteomes" id="UP000799438"/>
    </source>
</evidence>
<evidence type="ECO:0000256" key="1">
    <source>
        <dbReference type="SAM" id="SignalP"/>
    </source>
</evidence>
<name>A0A6A6B3C0_9PEZI</name>
<dbReference type="AlphaFoldDB" id="A0A6A6B3C0"/>
<accession>A0A6A6B3C0</accession>
<dbReference type="CDD" id="cd15482">
    <property type="entry name" value="Sialidase_non-viral"/>
    <property type="match status" value="1"/>
</dbReference>
<dbReference type="SUPFAM" id="SSF50939">
    <property type="entry name" value="Sialidases"/>
    <property type="match status" value="1"/>
</dbReference>
<dbReference type="InterPro" id="IPR036278">
    <property type="entry name" value="Sialidase_sf"/>
</dbReference>
<dbReference type="GeneID" id="54298653"/>
<keyword evidence="4" id="KW-1185">Reference proteome</keyword>
<dbReference type="RefSeq" id="XP_033393470.1">
    <property type="nucleotide sequence ID" value="XM_033541157.1"/>
</dbReference>
<dbReference type="Pfam" id="PF13088">
    <property type="entry name" value="BNR_2"/>
    <property type="match status" value="1"/>
</dbReference>
<gene>
    <name evidence="3" type="ORF">K452DRAFT_291341</name>
</gene>
<dbReference type="EMBL" id="ML995500">
    <property type="protein sequence ID" value="KAF2137755.1"/>
    <property type="molecule type" value="Genomic_DNA"/>
</dbReference>
<dbReference type="Proteomes" id="UP000799438">
    <property type="component" value="Unassembled WGS sequence"/>
</dbReference>
<dbReference type="PANTHER" id="PTHR38792">
    <property type="entry name" value="BNR/ASP-BOX REPEAT DOMAIN PROTEIN (AFU_ORTHOLOGUE AFUA_7G06430)-RELATED"/>
    <property type="match status" value="1"/>
</dbReference>
<keyword evidence="1" id="KW-0732">Signal</keyword>
<dbReference type="GO" id="GO:0016787">
    <property type="term" value="F:hydrolase activity"/>
    <property type="evidence" value="ECO:0007669"/>
    <property type="project" value="UniProtKB-KW"/>
</dbReference>
<sequence>MAQYSQSWLISLSLAILMVFALVDATSARPPLQRRAGLQPSVTGSLYPMSTGQSTYPRASFRSDGTILGAYTAIANGETIITLTSSSDSGATWSVLGTAARGPANTTDIDNPYPIELPSGRLLVAYRSHDQTAGVEDAWTYYRLIVSYSDDGGANWDYLSTPAQEPGPTTGVWEPFMRMADDGETLQLYYSRETTDIDQDSLIKTSTDGGKTWSEARTFTGLNLTKNRDGMLGVAKTNDEGGLIAVFETETDGSNFHIGAVSSSDDGLTWTDRRIVHETESNNSAPQVTNVGGTLVVSFQTNEDGDYAVKVVTSKDGKNWGDKTTVMTATSKWAGLLTLDDSSFLVMAGHNGVASAQKVILA</sequence>
<feature type="chain" id="PRO_5025381989" evidence="1">
    <location>
        <begin position="29"/>
        <end position="362"/>
    </location>
</feature>
<protein>
    <submittedName>
        <fullName evidence="3">Glycoside hydrolase family 93 protein</fullName>
    </submittedName>
</protein>
<feature type="signal peptide" evidence="1">
    <location>
        <begin position="1"/>
        <end position="28"/>
    </location>
</feature>
<dbReference type="OrthoDB" id="2739686at2759"/>
<dbReference type="Gene3D" id="2.120.10.10">
    <property type="match status" value="1"/>
</dbReference>
<organism evidence="3 4">
    <name type="scientific">Aplosporella prunicola CBS 121167</name>
    <dbReference type="NCBI Taxonomy" id="1176127"/>
    <lineage>
        <taxon>Eukaryota</taxon>
        <taxon>Fungi</taxon>
        <taxon>Dikarya</taxon>
        <taxon>Ascomycota</taxon>
        <taxon>Pezizomycotina</taxon>
        <taxon>Dothideomycetes</taxon>
        <taxon>Dothideomycetes incertae sedis</taxon>
        <taxon>Botryosphaeriales</taxon>
        <taxon>Aplosporellaceae</taxon>
        <taxon>Aplosporella</taxon>
    </lineage>
</organism>
<evidence type="ECO:0000259" key="2">
    <source>
        <dbReference type="Pfam" id="PF13088"/>
    </source>
</evidence>
<evidence type="ECO:0000313" key="3">
    <source>
        <dbReference type="EMBL" id="KAF2137755.1"/>
    </source>
</evidence>
<keyword evidence="3" id="KW-0378">Hydrolase</keyword>
<dbReference type="PANTHER" id="PTHR38792:SF3">
    <property type="entry name" value="BNR_ASP-BOX REPEAT DOMAIN PROTEIN (AFU_ORTHOLOGUE AFUA_7G06430)-RELATED"/>
    <property type="match status" value="1"/>
</dbReference>
<proteinExistence type="predicted"/>